<dbReference type="EMBL" id="OZ022408">
    <property type="protein sequence ID" value="CAK9439334.1"/>
    <property type="molecule type" value="Genomic_DNA"/>
</dbReference>
<feature type="domain" description="RecQ mediated genome instability protein 1 OB-fold" evidence="1">
    <location>
        <begin position="9"/>
        <end position="146"/>
    </location>
</feature>
<proteinExistence type="predicted"/>
<keyword evidence="3" id="KW-1185">Reference proteome</keyword>
<reference evidence="2 3" key="1">
    <citation type="submission" date="2024-03" db="EMBL/GenBank/DDBJ databases">
        <authorList>
            <person name="Brejova B."/>
        </authorList>
    </citation>
    <scope>NUCLEOTIDE SEQUENCE [LARGE SCALE GENOMIC DNA]</scope>
    <source>
        <strain evidence="2 3">CBS 14171</strain>
    </source>
</reference>
<dbReference type="Gene3D" id="2.40.50.770">
    <property type="entry name" value="RecQ-mediated genome instability protein Rmi1, C-terminal domain"/>
    <property type="match status" value="1"/>
</dbReference>
<dbReference type="RefSeq" id="XP_066830444.1">
    <property type="nucleotide sequence ID" value="XM_066973624.1"/>
</dbReference>
<sequence length="188" mass="20664">MSLITANYADTPSAPLGHAVLFHVMWVENISRSRLNQLDEWREHVDPNNASADRLKKNKVIREVNMDDQDSSGPPEGSCIVYKLLLRDNANNFTYAYEQEPLPFLRRETTGTPMPIKLGGRILVKQGTQILRGALLLNHKNCEYKGIHPGDGGLVATLNEGVAARAIDLLSSSMTSTVASTVASNPPR</sequence>
<accession>A0ABP0ZMB5</accession>
<dbReference type="InterPro" id="IPR042470">
    <property type="entry name" value="RMI1_N_C_sf"/>
</dbReference>
<protein>
    <recommendedName>
        <fullName evidence="1">RecQ mediated genome instability protein 1 OB-fold domain-containing protein</fullName>
    </recommendedName>
</protein>
<gene>
    <name evidence="2" type="ORF">LODBEIA_P35060</name>
</gene>
<dbReference type="InterPro" id="IPR013894">
    <property type="entry name" value="RMI1_OB"/>
</dbReference>
<organism evidence="2 3">
    <name type="scientific">Lodderomyces beijingensis</name>
    <dbReference type="NCBI Taxonomy" id="1775926"/>
    <lineage>
        <taxon>Eukaryota</taxon>
        <taxon>Fungi</taxon>
        <taxon>Dikarya</taxon>
        <taxon>Ascomycota</taxon>
        <taxon>Saccharomycotina</taxon>
        <taxon>Pichiomycetes</taxon>
        <taxon>Debaryomycetaceae</taxon>
        <taxon>Candida/Lodderomyces clade</taxon>
        <taxon>Lodderomyces</taxon>
    </lineage>
</organism>
<dbReference type="Proteomes" id="UP001497383">
    <property type="component" value="Chromosome 4"/>
</dbReference>
<evidence type="ECO:0000313" key="2">
    <source>
        <dbReference type="EMBL" id="CAK9439334.1"/>
    </source>
</evidence>
<dbReference type="GeneID" id="92208702"/>
<dbReference type="Pfam" id="PF08585">
    <property type="entry name" value="RMI1_N_C"/>
    <property type="match status" value="1"/>
</dbReference>
<evidence type="ECO:0000313" key="3">
    <source>
        <dbReference type="Proteomes" id="UP001497383"/>
    </source>
</evidence>
<evidence type="ECO:0000259" key="1">
    <source>
        <dbReference type="Pfam" id="PF08585"/>
    </source>
</evidence>
<name>A0ABP0ZMB5_9ASCO</name>